<dbReference type="PANTHER" id="PTHR16199:SF4">
    <property type="entry name" value="CONDENSIN-2 COMPLEX SUBUNIT G2"/>
    <property type="match status" value="1"/>
</dbReference>
<protein>
    <submittedName>
        <fullName evidence="3">Uncharacterized protein</fullName>
    </submittedName>
</protein>
<dbReference type="Proteomes" id="UP000327013">
    <property type="component" value="Chromosome 1"/>
</dbReference>
<dbReference type="PANTHER" id="PTHR16199">
    <property type="entry name" value="CONDENSIN-2 COMPLEX SUBUNIT G2"/>
    <property type="match status" value="1"/>
</dbReference>
<gene>
    <name evidence="3" type="ORF">FH972_004123</name>
</gene>
<proteinExistence type="predicted"/>
<accession>A0A5N6QK37</accession>
<organism evidence="3 4">
    <name type="scientific">Carpinus fangiana</name>
    <dbReference type="NCBI Taxonomy" id="176857"/>
    <lineage>
        <taxon>Eukaryota</taxon>
        <taxon>Viridiplantae</taxon>
        <taxon>Streptophyta</taxon>
        <taxon>Embryophyta</taxon>
        <taxon>Tracheophyta</taxon>
        <taxon>Spermatophyta</taxon>
        <taxon>Magnoliopsida</taxon>
        <taxon>eudicotyledons</taxon>
        <taxon>Gunneridae</taxon>
        <taxon>Pentapetalae</taxon>
        <taxon>rosids</taxon>
        <taxon>fabids</taxon>
        <taxon>Fagales</taxon>
        <taxon>Betulaceae</taxon>
        <taxon>Carpinus</taxon>
    </lineage>
</organism>
<dbReference type="GO" id="GO:0000070">
    <property type="term" value="P:mitotic sister chromatid segregation"/>
    <property type="evidence" value="ECO:0007669"/>
    <property type="project" value="TreeGrafter"/>
</dbReference>
<evidence type="ECO:0000256" key="2">
    <source>
        <dbReference type="SAM" id="MobiDB-lite"/>
    </source>
</evidence>
<feature type="compositionally biased region" description="Basic residues" evidence="2">
    <location>
        <begin position="85"/>
        <end position="97"/>
    </location>
</feature>
<evidence type="ECO:0000256" key="1">
    <source>
        <dbReference type="SAM" id="Coils"/>
    </source>
</evidence>
<evidence type="ECO:0000313" key="4">
    <source>
        <dbReference type="Proteomes" id="UP000327013"/>
    </source>
</evidence>
<feature type="coiled-coil region" evidence="1">
    <location>
        <begin position="1209"/>
        <end position="1241"/>
    </location>
</feature>
<keyword evidence="1" id="KW-0175">Coiled coil</keyword>
<dbReference type="InterPro" id="IPR024741">
    <property type="entry name" value="Condensin2_G2"/>
</dbReference>
<dbReference type="Gene3D" id="1.25.10.10">
    <property type="entry name" value="Leucine-rich Repeat Variant"/>
    <property type="match status" value="1"/>
</dbReference>
<evidence type="ECO:0000313" key="3">
    <source>
        <dbReference type="EMBL" id="KAE7999718.1"/>
    </source>
</evidence>
<dbReference type="SUPFAM" id="SSF48371">
    <property type="entry name" value="ARM repeat"/>
    <property type="match status" value="1"/>
</dbReference>
<reference evidence="3 4" key="1">
    <citation type="submission" date="2019-06" db="EMBL/GenBank/DDBJ databases">
        <title>A chromosomal-level reference genome of Carpinus fangiana (Coryloideae, Betulaceae).</title>
        <authorList>
            <person name="Yang X."/>
            <person name="Wang Z."/>
            <person name="Zhang L."/>
            <person name="Hao G."/>
            <person name="Liu J."/>
            <person name="Yang Y."/>
        </authorList>
    </citation>
    <scope>NUCLEOTIDE SEQUENCE [LARGE SCALE GENOMIC DNA]</scope>
    <source>
        <strain evidence="3">Cfa_2016G</strain>
        <tissue evidence="3">Leaf</tissue>
    </source>
</reference>
<feature type="region of interest" description="Disordered" evidence="2">
    <location>
        <begin position="65"/>
        <end position="113"/>
    </location>
</feature>
<feature type="region of interest" description="Disordered" evidence="2">
    <location>
        <begin position="900"/>
        <end position="939"/>
    </location>
</feature>
<name>A0A5N6QK37_9ROSI</name>
<dbReference type="OrthoDB" id="10062843at2759"/>
<keyword evidence="4" id="KW-1185">Reference proteome</keyword>
<dbReference type="AlphaFoldDB" id="A0A5N6QK37"/>
<dbReference type="GO" id="GO:0000796">
    <property type="term" value="C:condensin complex"/>
    <property type="evidence" value="ECO:0007669"/>
    <property type="project" value="TreeGrafter"/>
</dbReference>
<dbReference type="GO" id="GO:0005634">
    <property type="term" value="C:nucleus"/>
    <property type="evidence" value="ECO:0007669"/>
    <property type="project" value="InterPro"/>
</dbReference>
<dbReference type="InterPro" id="IPR011989">
    <property type="entry name" value="ARM-like"/>
</dbReference>
<dbReference type="EMBL" id="CM017321">
    <property type="protein sequence ID" value="KAE7999718.1"/>
    <property type="molecule type" value="Genomic_DNA"/>
</dbReference>
<dbReference type="Pfam" id="PF12422">
    <property type="entry name" value="Condensin2nSMC"/>
    <property type="match status" value="1"/>
</dbReference>
<feature type="compositionally biased region" description="Pro residues" evidence="2">
    <location>
        <begin position="72"/>
        <end position="84"/>
    </location>
</feature>
<feature type="compositionally biased region" description="Polar residues" evidence="2">
    <location>
        <begin position="901"/>
        <end position="938"/>
    </location>
</feature>
<dbReference type="InterPro" id="IPR016024">
    <property type="entry name" value="ARM-type_fold"/>
</dbReference>
<sequence length="1261" mass="141236">MEKRLRSSLKSSAEDFLSSAAKLSLKSSKPTLKTLIHSINPNSDLSSSLPLSLHRSISLSIRSFQGLADPSNPSPNPSESPRSPPTKRLRRSSRHSKTPVGLDSDNYETDPRNEKRKLLQGLEILAYIGNLCISHPKTAFSTSDLLPGARALHDSMILFEDSSEDSVLSSEIASLCEEWWKGGFPGREAMISQSLPFLLSRSLTLKKKVDVRRVYALREAFTLFDFEDESIEDLKLLLIRCVISPVYLKTDEGRRFVAFAFGLSNQLMKEMLAMIQSQIPFGRKSMLDVYGDILFRGWKAVEADSKEEIENGFLQGLIEGAIHASSGAFAASIRRVLGGFVSQRTTEGVEKLLFRLAEPVIFRSLQVANSNVRENALHLLLDIFPLEDPDSTKEVKDTLLDKQFFLLERLLTDDCPDVRVVAVEGSCRILHLFWEIIPSASITKIITKIFDDMSRDICYEVRLSTLKGIIYLLGNPQSHEILKVLLPRLGHLMLDNVFSIRVAVIDLLLLLRDIRNFQFNKVVGLDVLLSTLANDQPLVAQKITKLLIPSYFPSKVAVEEACNRCITLIYRSPMAGARFCEFAVSEGASLKSLMELIRVLISFVLSPDKLNAYLIEGLLVASAYLCNSLASEPYYRNALNQLLAGDKVKFLFAAASTARAQSSVLEIVSTISPDDVAELFEECMALVTNCSGISDNVERQAEVRSAHKLFLSCEGFDDMFEALTVRLQKAAYRCHIKFGTETPKNSVFSGKRKKSKSSSKISAKWKHVNGKRPSSFEEDYSISVGISWQIMDLIMSENSRKAILESQTLELAFLALKIISEVSIVQCMHCEYMDVHPILAYSCLALHMTLQNVSINSTKDCGTKEKNRSNSSRSVLEPTVLEQTVLHMLNCTEKLLEAEDLSSNSPSELQANHKTATRSGQQFREPQADASSPSTSGSFCAEQKGVSIKMKMLTAILKFIVDAFMVGFLSHYYKQSLKFTSGYVQYIISLLGRQSHDRFQFKEDDLKDIFLCLKSSFTYAAKLLTLVHRDVSEASPLPLEAFDLANNLLDLITSIEIYLGSAYAARLVTIAKPWIPDLILALGSGHILKPAQGEGKHFHSLDRIKLRFPSWLLILAKTELSEISEVSPEEDDDTVSETKEFPVFKKLMGMIVTLLKGNPNILDAVGVIFLTGSVVGLERKDFGLVLGLVHFVCLNLFRQDDREWGNMLLASLQDIYPQIEREIEEENEEDERQKLHSAKELLEPVWMYHIYETGKVSMMEE</sequence>